<evidence type="ECO:0000313" key="3">
    <source>
        <dbReference type="EMBL" id="SDT20663.1"/>
    </source>
</evidence>
<protein>
    <submittedName>
        <fullName evidence="3">TadE-like protein</fullName>
    </submittedName>
</protein>
<evidence type="ECO:0000256" key="1">
    <source>
        <dbReference type="SAM" id="Phobius"/>
    </source>
</evidence>
<dbReference type="STRING" id="642780.SAMN04488570_3842"/>
<evidence type="ECO:0000313" key="4">
    <source>
        <dbReference type="Proteomes" id="UP000198859"/>
    </source>
</evidence>
<dbReference type="EMBL" id="LT629757">
    <property type="protein sequence ID" value="SDT20663.1"/>
    <property type="molecule type" value="Genomic_DNA"/>
</dbReference>
<keyword evidence="4" id="KW-1185">Reference proteome</keyword>
<feature type="domain" description="TadE-like" evidence="2">
    <location>
        <begin position="22"/>
        <end position="64"/>
    </location>
</feature>
<dbReference type="Pfam" id="PF07811">
    <property type="entry name" value="TadE"/>
    <property type="match status" value="1"/>
</dbReference>
<sequence length="174" mass="18805">MSFNESMTIRMRSWLRRDGERGASALEFALVSPILFLVVFGIFQYGMYFNDVNLLRQGVRETARTGVVENFTYPGCTTGASADKLLCIAGKQTGSSLTASPVFKVYAPDGWVKGKSLRVCSAAITKGGVGLAPLPDGGRVRAMTQMIIEQEALKASWVNPTPPSDPTGGSWSWC</sequence>
<dbReference type="InterPro" id="IPR012495">
    <property type="entry name" value="TadE-like_dom"/>
</dbReference>
<reference evidence="4" key="1">
    <citation type="submission" date="2016-10" db="EMBL/GenBank/DDBJ databases">
        <authorList>
            <person name="Varghese N."/>
            <person name="Submissions S."/>
        </authorList>
    </citation>
    <scope>NUCLEOTIDE SEQUENCE [LARGE SCALE GENOMIC DNA]</scope>
    <source>
        <strain evidence="4">DSM 22127</strain>
    </source>
</reference>
<organism evidence="3 4">
    <name type="scientific">Nocardioides scoriae</name>
    <dbReference type="NCBI Taxonomy" id="642780"/>
    <lineage>
        <taxon>Bacteria</taxon>
        <taxon>Bacillati</taxon>
        <taxon>Actinomycetota</taxon>
        <taxon>Actinomycetes</taxon>
        <taxon>Propionibacteriales</taxon>
        <taxon>Nocardioidaceae</taxon>
        <taxon>Nocardioides</taxon>
    </lineage>
</organism>
<proteinExistence type="predicted"/>
<name>A0A1H1YGU5_9ACTN</name>
<gene>
    <name evidence="3" type="ORF">SAMN04488570_3842</name>
</gene>
<keyword evidence="1" id="KW-1133">Transmembrane helix</keyword>
<evidence type="ECO:0000259" key="2">
    <source>
        <dbReference type="Pfam" id="PF07811"/>
    </source>
</evidence>
<dbReference type="AlphaFoldDB" id="A0A1H1YGU5"/>
<accession>A0A1H1YGU5</accession>
<keyword evidence="1" id="KW-0812">Transmembrane</keyword>
<keyword evidence="1" id="KW-0472">Membrane</keyword>
<feature type="transmembrane region" description="Helical" evidence="1">
    <location>
        <begin position="21"/>
        <end position="43"/>
    </location>
</feature>
<dbReference type="Proteomes" id="UP000198859">
    <property type="component" value="Chromosome I"/>
</dbReference>